<evidence type="ECO:0000313" key="3">
    <source>
        <dbReference type="Proteomes" id="UP001249020"/>
    </source>
</evidence>
<comment type="caution">
    <text evidence="2">The sequence shown here is derived from an EMBL/GenBank/DDBJ whole genome shotgun (WGS) entry which is preliminary data.</text>
</comment>
<name>A0AAW8R3I3_9ALTE</name>
<keyword evidence="1" id="KW-1133">Transmembrane helix</keyword>
<protein>
    <submittedName>
        <fullName evidence="2">Uncharacterized protein</fullName>
    </submittedName>
</protein>
<accession>A0AAW8R3I3</accession>
<reference evidence="2 3" key="1">
    <citation type="submission" date="2023-09" db="EMBL/GenBank/DDBJ databases">
        <authorList>
            <person name="Rey-Velasco X."/>
        </authorList>
    </citation>
    <scope>NUCLEOTIDE SEQUENCE [LARGE SCALE GENOMIC DNA]</scope>
    <source>
        <strain evidence="2 3">W409</strain>
    </source>
</reference>
<proteinExistence type="predicted"/>
<evidence type="ECO:0000313" key="2">
    <source>
        <dbReference type="EMBL" id="MDT0583856.1"/>
    </source>
</evidence>
<dbReference type="EMBL" id="JAVRIE010000006">
    <property type="protein sequence ID" value="MDT0583856.1"/>
    <property type="molecule type" value="Genomic_DNA"/>
</dbReference>
<dbReference type="Proteomes" id="UP001249020">
    <property type="component" value="Unassembled WGS sequence"/>
</dbReference>
<feature type="transmembrane region" description="Helical" evidence="1">
    <location>
        <begin position="30"/>
        <end position="47"/>
    </location>
</feature>
<dbReference type="AlphaFoldDB" id="A0AAW8R3I3"/>
<keyword evidence="1" id="KW-0812">Transmembrane</keyword>
<dbReference type="RefSeq" id="WP_311362615.1">
    <property type="nucleotide sequence ID" value="NZ_JAVRIE010000006.1"/>
</dbReference>
<sequence>MNDFRAVLAIFLFATGVYFIIDMFMYGFNWSLLIFSIIAFLLVHIIWPPKRDGESNWYDIIELLVDLPYQGMAMMIRGVGKIFKNGDVGLDL</sequence>
<evidence type="ECO:0000256" key="1">
    <source>
        <dbReference type="SAM" id="Phobius"/>
    </source>
</evidence>
<keyword evidence="3" id="KW-1185">Reference proteome</keyword>
<feature type="transmembrane region" description="Helical" evidence="1">
    <location>
        <begin position="7"/>
        <end position="24"/>
    </location>
</feature>
<organism evidence="2 3">
    <name type="scientific">Brumicola blandensis</name>
    <dbReference type="NCBI Taxonomy" id="3075611"/>
    <lineage>
        <taxon>Bacteria</taxon>
        <taxon>Pseudomonadati</taxon>
        <taxon>Pseudomonadota</taxon>
        <taxon>Gammaproteobacteria</taxon>
        <taxon>Alteromonadales</taxon>
        <taxon>Alteromonadaceae</taxon>
        <taxon>Brumicola</taxon>
    </lineage>
</organism>
<keyword evidence="1" id="KW-0472">Membrane</keyword>
<gene>
    <name evidence="2" type="ORF">RM544_14995</name>
</gene>